<evidence type="ECO:0000313" key="1">
    <source>
        <dbReference type="EMBL" id="KAH3719078.1"/>
    </source>
</evidence>
<gene>
    <name evidence="1" type="ORF">DPMN_061907</name>
</gene>
<dbReference type="Gene3D" id="3.30.160.60">
    <property type="entry name" value="Classic Zinc Finger"/>
    <property type="match status" value="1"/>
</dbReference>
<dbReference type="PANTHER" id="PTHR25462:SF296">
    <property type="entry name" value="MEIOTIC P26, ISOFORM F"/>
    <property type="match status" value="1"/>
</dbReference>
<dbReference type="PANTHER" id="PTHR25462">
    <property type="entry name" value="BONUS, ISOFORM C-RELATED"/>
    <property type="match status" value="1"/>
</dbReference>
<dbReference type="SUPFAM" id="SSF63825">
    <property type="entry name" value="YWTD domain"/>
    <property type="match status" value="1"/>
</dbReference>
<comment type="caution">
    <text evidence="1">The sequence shown here is derived from an EMBL/GenBank/DDBJ whole genome shotgun (WGS) entry which is preliminary data.</text>
</comment>
<accession>A0A9D4C7V9</accession>
<proteinExistence type="predicted"/>
<evidence type="ECO:0008006" key="3">
    <source>
        <dbReference type="Google" id="ProtNLM"/>
    </source>
</evidence>
<dbReference type="InterPro" id="IPR047153">
    <property type="entry name" value="TRIM45/56/19-like"/>
</dbReference>
<reference evidence="1" key="2">
    <citation type="submission" date="2020-11" db="EMBL/GenBank/DDBJ databases">
        <authorList>
            <person name="McCartney M.A."/>
            <person name="Auch B."/>
            <person name="Kono T."/>
            <person name="Mallez S."/>
            <person name="Becker A."/>
            <person name="Gohl D.M."/>
            <person name="Silverstein K.A.T."/>
            <person name="Koren S."/>
            <person name="Bechman K.B."/>
            <person name="Herman A."/>
            <person name="Abrahante J.E."/>
            <person name="Garbe J."/>
        </authorList>
    </citation>
    <scope>NUCLEOTIDE SEQUENCE</scope>
    <source>
        <strain evidence="1">Duluth1</strain>
        <tissue evidence="1">Whole animal</tissue>
    </source>
</reference>
<name>A0A9D4C7V9_DREPO</name>
<dbReference type="SUPFAM" id="SSF57845">
    <property type="entry name" value="B-box zinc-binding domain"/>
    <property type="match status" value="1"/>
</dbReference>
<organism evidence="1 2">
    <name type="scientific">Dreissena polymorpha</name>
    <name type="common">Zebra mussel</name>
    <name type="synonym">Mytilus polymorpha</name>
    <dbReference type="NCBI Taxonomy" id="45954"/>
    <lineage>
        <taxon>Eukaryota</taxon>
        <taxon>Metazoa</taxon>
        <taxon>Spiralia</taxon>
        <taxon>Lophotrochozoa</taxon>
        <taxon>Mollusca</taxon>
        <taxon>Bivalvia</taxon>
        <taxon>Autobranchia</taxon>
        <taxon>Heteroconchia</taxon>
        <taxon>Euheterodonta</taxon>
        <taxon>Imparidentia</taxon>
        <taxon>Neoheterodontei</taxon>
        <taxon>Myida</taxon>
        <taxon>Dreissenoidea</taxon>
        <taxon>Dreissenidae</taxon>
        <taxon>Dreissena</taxon>
    </lineage>
</organism>
<evidence type="ECO:0000313" key="2">
    <source>
        <dbReference type="Proteomes" id="UP000828390"/>
    </source>
</evidence>
<reference evidence="1" key="1">
    <citation type="journal article" date="2019" name="bioRxiv">
        <title>The Genome of the Zebra Mussel, Dreissena polymorpha: A Resource for Invasive Species Research.</title>
        <authorList>
            <person name="McCartney M.A."/>
            <person name="Auch B."/>
            <person name="Kono T."/>
            <person name="Mallez S."/>
            <person name="Zhang Y."/>
            <person name="Obille A."/>
            <person name="Becker A."/>
            <person name="Abrahante J.E."/>
            <person name="Garbe J."/>
            <person name="Badalamenti J.P."/>
            <person name="Herman A."/>
            <person name="Mangelson H."/>
            <person name="Liachko I."/>
            <person name="Sullivan S."/>
            <person name="Sone E.D."/>
            <person name="Koren S."/>
            <person name="Silverstein K.A.T."/>
            <person name="Beckman K.B."/>
            <person name="Gohl D.M."/>
        </authorList>
    </citation>
    <scope>NUCLEOTIDE SEQUENCE</scope>
    <source>
        <strain evidence="1">Duluth1</strain>
        <tissue evidence="1">Whole animal</tissue>
    </source>
</reference>
<dbReference type="Proteomes" id="UP000828390">
    <property type="component" value="Unassembled WGS sequence"/>
</dbReference>
<protein>
    <recommendedName>
        <fullName evidence="3">B box-type domain-containing protein</fullName>
    </recommendedName>
</protein>
<keyword evidence="2" id="KW-1185">Reference proteome</keyword>
<sequence length="632" mass="73582">MADVKGKITTLKCGPCLFDGNSVEPTQFCVDCLEYLCTGCAREHRRHKPSCEHTLLEDSDFPPDVKLFEEMKKLSYCQKHPNVEVYQYCPHHGELICMLCLQTYHRFCEGLSDLTDLLVDESMRMKPEERIHNLQIKCKEKLNEIMPHLDEALVDINKVDKQIHDCFHILKENVDQIEKKLNQKLDTSTQRVIQLKQTLSKLEKKTLIYENMHNITSKYGTEKHRIAFNFTLSTLQKDLDEDDSVKSVINDKLQFIQPTKVEDLMGMLRRFDVVLTCRDEQESELSSDEASIHEDAMEFQEPKTRDVATQYEENLAECGKASKRRLRCLNVIHDNIRLLKFEYHQKKEIKRSVVAVDILYDGRIILLQHEKMLTLHSSKLQLSSTFQLKRNAKDMCAVQQTSKGDFTLAVCFEQSSKISILEYHDEFQETNYFNCSQNVISISMYDYHLVTLVERKSSKSSYEIQLLDIPTGHVCYTFDEFKKETSEHANYYACITFIKPYRIRACQKTNHVVLVDANAVYRFSIGDGKCENDTLYAVGQCVWYHDEVLKTPPNLKNATDVKCDSQGNMYVQANNSLYQLYPSNGRFIIRLLMKQFDNVSALAIDESRNRLVVGYKDSDRAHVYKYSFLRDR</sequence>
<dbReference type="AlphaFoldDB" id="A0A9D4C7V9"/>
<dbReference type="EMBL" id="JAIWYP010000013">
    <property type="protein sequence ID" value="KAH3719078.1"/>
    <property type="molecule type" value="Genomic_DNA"/>
</dbReference>